<feature type="transmembrane region" description="Helical" evidence="1">
    <location>
        <begin position="219"/>
        <end position="247"/>
    </location>
</feature>
<dbReference type="AlphaFoldDB" id="A0A2K9PQP4"/>
<sequence>MKNILLNLTKNNNIRFSIILLVALFLLVGVRKNYLDNNLTRYHDDEYHTVLLAIKSIKTGHVDNFRALEGGRWMYRLFYPGALIKMSQKMGGNTAISGWSRVGHKYILENYLNKDISAHEVKQRLEKDPNLRDFFYYLRLQSILFVFVCMIPLLFYCYKHKYYFALVFLIVFPSLNSQLSNEQGYAYIEPLLLGFISIVISLFLYLFQKRKISSFMMIFIGFVSAFIISVKFSSLFFVLLLCAVPFLNKEDKFSFEVLLKKILTITVSFIVFFILINWYGFFGSFNEMLHDFVSNFWNYSNGQRLEAGNKSTTGLLYNFYRTVTNLRALMGYAIYLVPLIVYFGFKYASKEQRVKYGIILFVLLLSLFGLMKQVEFLERNLVPFYIPFLFLVGSLLSIVFHAFQKKKDFKYLKASYYIGVVIILVLYTPEIYGQKNYLFPNKISNIHKAIHRVPDLEKRNMGYININKSILDNYSNLQTNISSDIYFVKANYKEKIMTFTERLSYNDVILVDRRCDNYYQFSNFILPTYYDTNEQYGDYFVFYNKNLKVDNSQTLYKEKVVLANQLVLEQIKIKRLNSKGYELSIILEEFSNLELLKNKYIYFHAYSYKEDVKFLPSDRIEHGFENFDLSEFNISKEFGKPVIKKIFMPKLEKYESFRFGLVDIKKGKKLLKKLSIERIKL</sequence>
<dbReference type="EMBL" id="CP025791">
    <property type="protein sequence ID" value="AUP79381.1"/>
    <property type="molecule type" value="Genomic_DNA"/>
</dbReference>
<gene>
    <name evidence="2" type="ORF">C1H87_11945</name>
</gene>
<protein>
    <recommendedName>
        <fullName evidence="4">Glycosyltransferase RgtA/B/C/D-like domain-containing protein</fullName>
    </recommendedName>
</protein>
<evidence type="ECO:0000256" key="1">
    <source>
        <dbReference type="SAM" id="Phobius"/>
    </source>
</evidence>
<reference evidence="2 3" key="1">
    <citation type="submission" date="2018-01" db="EMBL/GenBank/DDBJ databases">
        <title>Complete genome sequence of Flavivirga eckloniae ECD14 isolated from seaweed Ecklonia cava.</title>
        <authorList>
            <person name="Lee J.H."/>
            <person name="Baik K.S."/>
            <person name="Seong C.N."/>
        </authorList>
    </citation>
    <scope>NUCLEOTIDE SEQUENCE [LARGE SCALE GENOMIC DNA]</scope>
    <source>
        <strain evidence="2 3">ECD14</strain>
    </source>
</reference>
<feature type="transmembrane region" description="Helical" evidence="1">
    <location>
        <begin position="12"/>
        <end position="30"/>
    </location>
</feature>
<keyword evidence="3" id="KW-1185">Reference proteome</keyword>
<feature type="transmembrane region" description="Helical" evidence="1">
    <location>
        <begin position="415"/>
        <end position="432"/>
    </location>
</feature>
<dbReference type="KEGG" id="fek:C1H87_11945"/>
<evidence type="ECO:0000313" key="3">
    <source>
        <dbReference type="Proteomes" id="UP000235826"/>
    </source>
</evidence>
<feature type="transmembrane region" description="Helical" evidence="1">
    <location>
        <begin position="134"/>
        <end position="155"/>
    </location>
</feature>
<keyword evidence="1" id="KW-1133">Transmembrane helix</keyword>
<feature type="transmembrane region" description="Helical" evidence="1">
    <location>
        <begin position="185"/>
        <end position="207"/>
    </location>
</feature>
<name>A0A2K9PQP4_9FLAO</name>
<keyword evidence="1" id="KW-0472">Membrane</keyword>
<proteinExistence type="predicted"/>
<feature type="transmembrane region" description="Helical" evidence="1">
    <location>
        <begin position="329"/>
        <end position="348"/>
    </location>
</feature>
<keyword evidence="1" id="KW-0812">Transmembrane</keyword>
<dbReference type="RefSeq" id="WP_102756036.1">
    <property type="nucleotide sequence ID" value="NZ_CP025791.1"/>
</dbReference>
<feature type="transmembrane region" description="Helical" evidence="1">
    <location>
        <begin position="382"/>
        <end position="403"/>
    </location>
</feature>
<feature type="transmembrane region" description="Helical" evidence="1">
    <location>
        <begin position="354"/>
        <end position="370"/>
    </location>
</feature>
<dbReference type="Proteomes" id="UP000235826">
    <property type="component" value="Chromosome"/>
</dbReference>
<dbReference type="OrthoDB" id="1405622at2"/>
<evidence type="ECO:0000313" key="2">
    <source>
        <dbReference type="EMBL" id="AUP79381.1"/>
    </source>
</evidence>
<organism evidence="2 3">
    <name type="scientific">Flavivirga eckloniae</name>
    <dbReference type="NCBI Taxonomy" id="1803846"/>
    <lineage>
        <taxon>Bacteria</taxon>
        <taxon>Pseudomonadati</taxon>
        <taxon>Bacteroidota</taxon>
        <taxon>Flavobacteriia</taxon>
        <taxon>Flavobacteriales</taxon>
        <taxon>Flavobacteriaceae</taxon>
        <taxon>Flavivirga</taxon>
    </lineage>
</organism>
<accession>A0A2K9PQP4</accession>
<feature type="transmembrane region" description="Helical" evidence="1">
    <location>
        <begin position="262"/>
        <end position="282"/>
    </location>
</feature>
<evidence type="ECO:0008006" key="4">
    <source>
        <dbReference type="Google" id="ProtNLM"/>
    </source>
</evidence>